<reference evidence="1 2" key="1">
    <citation type="journal article" date="1991" name="Int. J. Syst. Bacteriol.">
        <title>Description of the erythromycin-producing bacterium Arthrobacter sp. strain NRRL B-3381 as Aeromicrobium erythreum gen. nov., sp. nov.</title>
        <authorList>
            <person name="Miller E.S."/>
            <person name="Woese C.R."/>
            <person name="Brenner S."/>
        </authorList>
    </citation>
    <scope>NUCLEOTIDE SEQUENCE [LARGE SCALE GENOMIC DNA]</scope>
    <source>
        <strain evidence="1 2">AR18</strain>
    </source>
</reference>
<dbReference type="RefSeq" id="WP_067860915.1">
    <property type="nucleotide sequence ID" value="NZ_CP011502.1"/>
</dbReference>
<keyword evidence="2" id="KW-1185">Reference proteome</keyword>
<accession>A0A0U4C5G4</accession>
<dbReference type="PANTHER" id="PTHR34352">
    <property type="entry name" value="PROTEIN YHFA"/>
    <property type="match status" value="1"/>
</dbReference>
<dbReference type="Proteomes" id="UP000067689">
    <property type="component" value="Chromosome"/>
</dbReference>
<dbReference type="Gene3D" id="3.30.300.20">
    <property type="match status" value="1"/>
</dbReference>
<dbReference type="KEGG" id="aer:AERYTH_16635"/>
<protein>
    <submittedName>
        <fullName evidence="1">Oxidoreductase</fullName>
    </submittedName>
</protein>
<dbReference type="InterPro" id="IPR015946">
    <property type="entry name" value="KH_dom-like_a/b"/>
</dbReference>
<sequence>MSDTHRQVGLERLGRGRYRVTNARGGEMVIGDGSSDDFTPVELLLAAVAGCTAIDVDLLTTKRTEPERFSVTSAGEKVRDDDGNRMEGLTVRFDVAFGDDEAGRAATERLPDAIRRSHDRLCTVSRTVELGTPVDTQ</sequence>
<dbReference type="EMBL" id="CP011502">
    <property type="protein sequence ID" value="ALX06207.1"/>
    <property type="molecule type" value="Genomic_DNA"/>
</dbReference>
<dbReference type="PANTHER" id="PTHR34352:SF1">
    <property type="entry name" value="PROTEIN YHFA"/>
    <property type="match status" value="1"/>
</dbReference>
<dbReference type="SUPFAM" id="SSF82784">
    <property type="entry name" value="OsmC-like"/>
    <property type="match status" value="1"/>
</dbReference>
<dbReference type="InterPro" id="IPR003718">
    <property type="entry name" value="OsmC/Ohr_fam"/>
</dbReference>
<evidence type="ECO:0000313" key="1">
    <source>
        <dbReference type="EMBL" id="ALX06207.1"/>
    </source>
</evidence>
<dbReference type="OrthoDB" id="4864805at2"/>
<gene>
    <name evidence="1" type="ORF">AERYTH_16635</name>
</gene>
<dbReference type="STRING" id="2041.AERYTH_16635"/>
<dbReference type="PATRIC" id="fig|2041.4.peg.3479"/>
<dbReference type="AlphaFoldDB" id="A0A0U4C5G4"/>
<name>A0A0U4C5G4_9ACTN</name>
<proteinExistence type="predicted"/>
<evidence type="ECO:0000313" key="2">
    <source>
        <dbReference type="Proteomes" id="UP000067689"/>
    </source>
</evidence>
<dbReference type="Pfam" id="PF02566">
    <property type="entry name" value="OsmC"/>
    <property type="match status" value="1"/>
</dbReference>
<organism evidence="1 2">
    <name type="scientific">Aeromicrobium erythreum</name>
    <dbReference type="NCBI Taxonomy" id="2041"/>
    <lineage>
        <taxon>Bacteria</taxon>
        <taxon>Bacillati</taxon>
        <taxon>Actinomycetota</taxon>
        <taxon>Actinomycetes</taxon>
        <taxon>Propionibacteriales</taxon>
        <taxon>Nocardioidaceae</taxon>
        <taxon>Aeromicrobium</taxon>
    </lineage>
</organism>
<dbReference type="InterPro" id="IPR036102">
    <property type="entry name" value="OsmC/Ohrsf"/>
</dbReference>